<evidence type="ECO:0000256" key="1">
    <source>
        <dbReference type="SAM" id="MobiDB-lite"/>
    </source>
</evidence>
<keyword evidence="3" id="KW-1185">Reference proteome</keyword>
<gene>
    <name evidence="2" type="ORF">AA0113_g11160</name>
</gene>
<comment type="caution">
    <text evidence="2">The sequence shown here is derived from an EMBL/GenBank/DDBJ whole genome shotgun (WGS) entry which is preliminary data.</text>
</comment>
<dbReference type="EMBL" id="PEJP01000064">
    <property type="protein sequence ID" value="RYO39765.1"/>
    <property type="molecule type" value="Genomic_DNA"/>
</dbReference>
<organism evidence="2 3">
    <name type="scientific">Alternaria arborescens</name>
    <dbReference type="NCBI Taxonomy" id="156630"/>
    <lineage>
        <taxon>Eukaryota</taxon>
        <taxon>Fungi</taxon>
        <taxon>Dikarya</taxon>
        <taxon>Ascomycota</taxon>
        <taxon>Pezizomycotina</taxon>
        <taxon>Dothideomycetes</taxon>
        <taxon>Pleosporomycetidae</taxon>
        <taxon>Pleosporales</taxon>
        <taxon>Pleosporineae</taxon>
        <taxon>Pleosporaceae</taxon>
        <taxon>Alternaria</taxon>
        <taxon>Alternaria sect. Alternaria</taxon>
    </lineage>
</organism>
<reference evidence="3" key="1">
    <citation type="journal article" date="2019" name="bioRxiv">
        <title>Genomics, evolutionary history and diagnostics of the Alternaria alternata species group including apple and Asian pear pathotypes.</title>
        <authorList>
            <person name="Armitage A.D."/>
            <person name="Cockerton H.M."/>
            <person name="Sreenivasaprasad S."/>
            <person name="Woodhall J.W."/>
            <person name="Lane C.R."/>
            <person name="Harrison R.J."/>
            <person name="Clarkson J.P."/>
        </authorList>
    </citation>
    <scope>NUCLEOTIDE SEQUENCE [LARGE SCALE GENOMIC DNA]</scope>
    <source>
        <strain evidence="3">RGR 97.0016</strain>
    </source>
</reference>
<evidence type="ECO:0000313" key="2">
    <source>
        <dbReference type="EMBL" id="RYO39765.1"/>
    </source>
</evidence>
<accession>A0A4Q4QDZ7</accession>
<evidence type="ECO:0000313" key="3">
    <source>
        <dbReference type="Proteomes" id="UP000293823"/>
    </source>
</evidence>
<dbReference type="OrthoDB" id="4357141at2759"/>
<feature type="region of interest" description="Disordered" evidence="1">
    <location>
        <begin position="196"/>
        <end position="253"/>
    </location>
</feature>
<name>A0A4Q4QDZ7_9PLEO</name>
<proteinExistence type="predicted"/>
<evidence type="ECO:0008006" key="4">
    <source>
        <dbReference type="Google" id="ProtNLM"/>
    </source>
</evidence>
<dbReference type="Proteomes" id="UP000293823">
    <property type="component" value="Unassembled WGS sequence"/>
</dbReference>
<dbReference type="AlphaFoldDB" id="A0A4Q4QDZ7"/>
<protein>
    <recommendedName>
        <fullName evidence="4">DDE-1 domain-containing protein</fullName>
    </recommendedName>
</protein>
<sequence length="275" mass="31039">MVKHWCKTPVSTYREQVEQLYRSGVTTINKEHFTSLYSPARTRALTKKNVLAGWAKAGLFPYNPDRVLRTITKLEIALPNHTAVEASRQCPQYELVQTPATPTSSEELMLLLNQIKLEPHDEASRQRKQKLMKKLGNAAERSFAREALDQDHIQFLAQKNNEAKTRRATKSAILSVARVVTFEDLQEEREKRAEKVAAKEAKGKARRGRKPKSTPLDAEVTATTGKRGRKSNNTAPESDPEPEPMYDVSMETSGMTVVENAVADKPWRAPVAKMW</sequence>